<dbReference type="RefSeq" id="XP_018233798.1">
    <property type="nucleotide sequence ID" value="XM_018398066.1"/>
</dbReference>
<name>A0A0J9UAB1_FUSO4</name>
<proteinExistence type="predicted"/>
<reference evidence="1" key="1">
    <citation type="submission" date="2007-04" db="EMBL/GenBank/DDBJ databases">
        <authorList>
            <consortium name="The Broad Institute Genome Sequencing Platform"/>
            <person name="Birren B."/>
            <person name="Lander E."/>
            <person name="Galagan J."/>
            <person name="Nusbaum C."/>
            <person name="Devon K."/>
            <person name="Ma L.-J."/>
            <person name="Jaffe D."/>
            <person name="Butler J."/>
            <person name="Alvarez P."/>
            <person name="Gnerre S."/>
            <person name="Grabherr M."/>
            <person name="Kleber M."/>
            <person name="Mauceli E."/>
            <person name="Brockman W."/>
            <person name="MacCallum I.A."/>
            <person name="Young S."/>
            <person name="LaButti K."/>
            <person name="DeCaprio D."/>
            <person name="Crawford M."/>
            <person name="Koehrsen M."/>
            <person name="Engels R."/>
            <person name="Montgomery P."/>
            <person name="Pearson M."/>
            <person name="Howarth C."/>
            <person name="Larson L."/>
            <person name="White J."/>
            <person name="O'Leary S."/>
            <person name="Kodira C."/>
            <person name="Zeng Q."/>
            <person name="Yandava C."/>
            <person name="Alvarado L."/>
            <person name="Kistler C."/>
            <person name="Shim W.-B."/>
            <person name="Kang S."/>
            <person name="Woloshuk C."/>
        </authorList>
    </citation>
    <scope>NUCLEOTIDE SEQUENCE</scope>
    <source>
        <strain evidence="1">4287</strain>
    </source>
</reference>
<accession>A0A0J9UAB1</accession>
<dbReference type="EMBL" id="DS231696">
    <property type="protein sequence ID" value="KNA95752.1"/>
    <property type="molecule type" value="Genomic_DNA"/>
</dbReference>
<evidence type="ECO:0000313" key="2">
    <source>
        <dbReference type="Proteomes" id="UP000009097"/>
    </source>
</evidence>
<organism evidence="1 2">
    <name type="scientific">Fusarium oxysporum f. sp. lycopersici (strain 4287 / CBS 123668 / FGSC 9935 / NRRL 34936)</name>
    <name type="common">Fusarium vascular wilt of tomato</name>
    <dbReference type="NCBI Taxonomy" id="426428"/>
    <lineage>
        <taxon>Eukaryota</taxon>
        <taxon>Fungi</taxon>
        <taxon>Dikarya</taxon>
        <taxon>Ascomycota</taxon>
        <taxon>Pezizomycotina</taxon>
        <taxon>Sordariomycetes</taxon>
        <taxon>Hypocreomycetidae</taxon>
        <taxon>Hypocreales</taxon>
        <taxon>Nectriaceae</taxon>
        <taxon>Fusarium</taxon>
        <taxon>Fusarium oxysporum species complex</taxon>
    </lineage>
</organism>
<dbReference type="AlphaFoldDB" id="A0A0J9UAB1"/>
<dbReference type="GeneID" id="28958733"/>
<dbReference type="KEGG" id="fox:FOXG_18027"/>
<reference evidence="1" key="2">
    <citation type="journal article" date="2010" name="Nature">
        <title>Comparative genomics reveals mobile pathogenicity chromosomes in Fusarium.</title>
        <authorList>
            <person name="Ma L.J."/>
            <person name="van der Does H.C."/>
            <person name="Borkovich K.A."/>
            <person name="Coleman J.J."/>
            <person name="Daboussi M.J."/>
            <person name="Di Pietro A."/>
            <person name="Dufresne M."/>
            <person name="Freitag M."/>
            <person name="Grabherr M."/>
            <person name="Henrissat B."/>
            <person name="Houterman P.M."/>
            <person name="Kang S."/>
            <person name="Shim W.B."/>
            <person name="Woloshuk C."/>
            <person name="Xie X."/>
            <person name="Xu J.R."/>
            <person name="Antoniw J."/>
            <person name="Baker S.E."/>
            <person name="Bluhm B.H."/>
            <person name="Breakspear A."/>
            <person name="Brown D.W."/>
            <person name="Butchko R.A."/>
            <person name="Chapman S."/>
            <person name="Coulson R."/>
            <person name="Coutinho P.M."/>
            <person name="Danchin E.G."/>
            <person name="Diener A."/>
            <person name="Gale L.R."/>
            <person name="Gardiner D.M."/>
            <person name="Goff S."/>
            <person name="Hammond-Kosack K.E."/>
            <person name="Hilburn K."/>
            <person name="Hua-Van A."/>
            <person name="Jonkers W."/>
            <person name="Kazan K."/>
            <person name="Kodira C.D."/>
            <person name="Koehrsen M."/>
            <person name="Kumar L."/>
            <person name="Lee Y.H."/>
            <person name="Li L."/>
            <person name="Manners J.M."/>
            <person name="Miranda-Saavedra D."/>
            <person name="Mukherjee M."/>
            <person name="Park G."/>
            <person name="Park J."/>
            <person name="Park S.Y."/>
            <person name="Proctor R.H."/>
            <person name="Regev A."/>
            <person name="Ruiz-Roldan M.C."/>
            <person name="Sain D."/>
            <person name="Sakthikumar S."/>
            <person name="Sykes S."/>
            <person name="Schwartz D.C."/>
            <person name="Turgeon B.G."/>
            <person name="Wapinski I."/>
            <person name="Yoder O."/>
            <person name="Young S."/>
            <person name="Zeng Q."/>
            <person name="Zhou S."/>
            <person name="Galagan J."/>
            <person name="Cuomo C.A."/>
            <person name="Kistler H.C."/>
            <person name="Rep M."/>
        </authorList>
    </citation>
    <scope>NUCLEOTIDE SEQUENCE [LARGE SCALE GENOMIC DNA]</scope>
    <source>
        <strain evidence="1">4287</strain>
    </source>
</reference>
<protein>
    <submittedName>
        <fullName evidence="1">Uncharacterized protein</fullName>
    </submittedName>
</protein>
<gene>
    <name evidence="1" type="ORF">FOXG_18027</name>
</gene>
<dbReference type="VEuPathDB" id="FungiDB:FOXG_18027"/>
<sequence length="75" mass="8187">MSRRLSGINIAAHALSYVLRKRIAGSVAQYGLCHDTISSGAFLEDLTTASSSPTKTRGMFPAKYRYLLVQGPRVE</sequence>
<dbReference type="Proteomes" id="UP000009097">
    <property type="component" value="Unassembled WGS sequence"/>
</dbReference>
<evidence type="ECO:0000313" key="1">
    <source>
        <dbReference type="EMBL" id="KNA95752.1"/>
    </source>
</evidence>